<organism evidence="2 3">
    <name type="scientific">Nonomuraea corallina</name>
    <dbReference type="NCBI Taxonomy" id="2989783"/>
    <lineage>
        <taxon>Bacteria</taxon>
        <taxon>Bacillati</taxon>
        <taxon>Actinomycetota</taxon>
        <taxon>Actinomycetes</taxon>
        <taxon>Streptosporangiales</taxon>
        <taxon>Streptosporangiaceae</taxon>
        <taxon>Nonomuraea</taxon>
    </lineage>
</organism>
<comment type="caution">
    <text evidence="2">The sequence shown here is derived from an EMBL/GenBank/DDBJ whole genome shotgun (WGS) entry which is preliminary data.</text>
</comment>
<evidence type="ECO:0000313" key="2">
    <source>
        <dbReference type="EMBL" id="MDA0634735.1"/>
    </source>
</evidence>
<protein>
    <submittedName>
        <fullName evidence="2">Uncharacterized protein</fullName>
    </submittedName>
</protein>
<dbReference type="RefSeq" id="WP_270155556.1">
    <property type="nucleotide sequence ID" value="NZ_JAPNNL010000049.1"/>
</dbReference>
<keyword evidence="3" id="KW-1185">Reference proteome</keyword>
<gene>
    <name evidence="2" type="ORF">OUY22_15025</name>
</gene>
<dbReference type="EMBL" id="JAPNNL010000049">
    <property type="protein sequence ID" value="MDA0634735.1"/>
    <property type="molecule type" value="Genomic_DNA"/>
</dbReference>
<proteinExistence type="predicted"/>
<reference evidence="2" key="1">
    <citation type="submission" date="2022-11" db="EMBL/GenBank/DDBJ databases">
        <title>Nonomuraea corallina sp. nov., a new species of the genus Nonomuraea isolated from sea side sediment in Thai sea.</title>
        <authorList>
            <person name="Ngamcharungchit C."/>
            <person name="Matsumoto A."/>
            <person name="Suriyachadkun C."/>
            <person name="Panbangred W."/>
            <person name="Inahashi Y."/>
            <person name="Intra B."/>
        </authorList>
    </citation>
    <scope>NUCLEOTIDE SEQUENCE</scope>
    <source>
        <strain evidence="2">MCN248</strain>
    </source>
</reference>
<name>A0ABT4SC64_9ACTN</name>
<dbReference type="Proteomes" id="UP001144036">
    <property type="component" value="Unassembled WGS sequence"/>
</dbReference>
<sequence length="200" mass="22325">MRTIASMLLAAACAASLLALPATAAAPAAGVAADRTVPPRPSDWLERLRRETAKFKDPRVAERHGYRRTDSCWEFPYKLPGDERLGAMGYHYTNQRLIDDPKIELLRPEVLVYVPDGSGGRTLGAVEYFRADRDQRMATADDRPTLLGHEFQGPMGPHLDGMPIHYDLHLWIFKENPNGMFEPWNPRVRCPAGAVHSAHG</sequence>
<feature type="chain" id="PRO_5046350596" evidence="1">
    <location>
        <begin position="25"/>
        <end position="200"/>
    </location>
</feature>
<accession>A0ABT4SC64</accession>
<feature type="signal peptide" evidence="1">
    <location>
        <begin position="1"/>
        <end position="24"/>
    </location>
</feature>
<evidence type="ECO:0000256" key="1">
    <source>
        <dbReference type="SAM" id="SignalP"/>
    </source>
</evidence>
<keyword evidence="1" id="KW-0732">Signal</keyword>
<evidence type="ECO:0000313" key="3">
    <source>
        <dbReference type="Proteomes" id="UP001144036"/>
    </source>
</evidence>